<gene>
    <name evidence="1" type="ORF">OU798_23845</name>
</gene>
<keyword evidence="2" id="KW-1185">Reference proteome</keyword>
<organism evidence="1 2">
    <name type="scientific">Draconibacterium aestuarii</name>
    <dbReference type="NCBI Taxonomy" id="2998507"/>
    <lineage>
        <taxon>Bacteria</taxon>
        <taxon>Pseudomonadati</taxon>
        <taxon>Bacteroidota</taxon>
        <taxon>Bacteroidia</taxon>
        <taxon>Marinilabiliales</taxon>
        <taxon>Prolixibacteraceae</taxon>
        <taxon>Draconibacterium</taxon>
    </lineage>
</organism>
<evidence type="ECO:0008006" key="3">
    <source>
        <dbReference type="Google" id="ProtNLM"/>
    </source>
</evidence>
<dbReference type="RefSeq" id="WP_343335728.1">
    <property type="nucleotide sequence ID" value="NZ_JAPOHD010000068.1"/>
</dbReference>
<name>A0A9X3JA56_9BACT</name>
<sequence>MNFYKIILILIVFLGISCSPNTVLDEEVKTIELKESKDFLPISSFISDINYLELKVTEANVEVGEIQDIKVLDGEIIIKQRKAGESSFIRFTEKGEFINEIINNKNGKITNPLDIIPYKNGFAVLGKKGIHFVSKEGTYKGKMISSEMDGSTFFEAKNRFYTINESLTNEFLSEYSEKSKSEKVTRLNERFDRLIYSNSAFVEKGNLHLLSSCSDIIYSYASNKLLPKYKLDGGIYPTLNEVWQNVGDLDPKETMRYIYDTQHILVKNYLENDAVIFLTYWVGSSSTTAIIKKANWEIRYYGHGVNDIDGGIWDKPLYLSSNSELYIPISAAKITGHKITNKWHNDFKHVQTHIAATGNPLIMRCKLK</sequence>
<comment type="caution">
    <text evidence="1">The sequence shown here is derived from an EMBL/GenBank/DDBJ whole genome shotgun (WGS) entry which is preliminary data.</text>
</comment>
<reference evidence="1" key="1">
    <citation type="submission" date="2022-11" db="EMBL/GenBank/DDBJ databases">
        <title>Marilongibacter aestuarii gen. nov., sp. nov., isolated from tidal flat sediment.</title>
        <authorList>
            <person name="Jiayan W."/>
        </authorList>
    </citation>
    <scope>NUCLEOTIDE SEQUENCE</scope>
    <source>
        <strain evidence="1">Z1-6</strain>
    </source>
</reference>
<accession>A0A9X3JA56</accession>
<dbReference type="AlphaFoldDB" id="A0A9X3JA56"/>
<proteinExistence type="predicted"/>
<dbReference type="Proteomes" id="UP001145087">
    <property type="component" value="Unassembled WGS sequence"/>
</dbReference>
<evidence type="ECO:0000313" key="1">
    <source>
        <dbReference type="EMBL" id="MCY1723405.1"/>
    </source>
</evidence>
<dbReference type="EMBL" id="JAPOHD010000068">
    <property type="protein sequence ID" value="MCY1723405.1"/>
    <property type="molecule type" value="Genomic_DNA"/>
</dbReference>
<evidence type="ECO:0000313" key="2">
    <source>
        <dbReference type="Proteomes" id="UP001145087"/>
    </source>
</evidence>
<protein>
    <recommendedName>
        <fullName evidence="3">6-bladed beta-propeller</fullName>
    </recommendedName>
</protein>
<dbReference type="PROSITE" id="PS51257">
    <property type="entry name" value="PROKAR_LIPOPROTEIN"/>
    <property type="match status" value="1"/>
</dbReference>